<protein>
    <submittedName>
        <fullName evidence="7">RNA pseudouridylate synthase domain-containing protein (C-terminal) RNA pseudouridylate synthase dom</fullName>
    </submittedName>
</protein>
<dbReference type="PANTHER" id="PTHR47683">
    <property type="entry name" value="PSEUDOURIDINE SYNTHASE FAMILY PROTEIN-RELATED"/>
    <property type="match status" value="1"/>
</dbReference>
<evidence type="ECO:0000313" key="8">
    <source>
        <dbReference type="Proteomes" id="UP000002630"/>
    </source>
</evidence>
<evidence type="ECO:0000256" key="4">
    <source>
        <dbReference type="PROSITE-ProRule" id="PRU00182"/>
    </source>
</evidence>
<proteinExistence type="inferred from homology"/>
<dbReference type="CDD" id="cd00165">
    <property type="entry name" value="S4"/>
    <property type="match status" value="1"/>
</dbReference>
<keyword evidence="3" id="KW-0413">Isomerase</keyword>
<name>D8LDE8_ECTSI</name>
<accession>D8LDE8</accession>
<dbReference type="STRING" id="2880.D8LDE8"/>
<reference evidence="7 8" key="1">
    <citation type="journal article" date="2010" name="Nature">
        <title>The Ectocarpus genome and the independent evolution of multicellularity in brown algae.</title>
        <authorList>
            <person name="Cock J.M."/>
            <person name="Sterck L."/>
            <person name="Rouze P."/>
            <person name="Scornet D."/>
            <person name="Allen A.E."/>
            <person name="Amoutzias G."/>
            <person name="Anthouard V."/>
            <person name="Artiguenave F."/>
            <person name="Aury J.M."/>
            <person name="Badger J.H."/>
            <person name="Beszteri B."/>
            <person name="Billiau K."/>
            <person name="Bonnet E."/>
            <person name="Bothwell J.H."/>
            <person name="Bowler C."/>
            <person name="Boyen C."/>
            <person name="Brownlee C."/>
            <person name="Carrano C.J."/>
            <person name="Charrier B."/>
            <person name="Cho G.Y."/>
            <person name="Coelho S.M."/>
            <person name="Collen J."/>
            <person name="Corre E."/>
            <person name="Da Silva C."/>
            <person name="Delage L."/>
            <person name="Delaroque N."/>
            <person name="Dittami S.M."/>
            <person name="Doulbeau S."/>
            <person name="Elias M."/>
            <person name="Farnham G."/>
            <person name="Gachon C.M."/>
            <person name="Gschloessl B."/>
            <person name="Heesch S."/>
            <person name="Jabbari K."/>
            <person name="Jubin C."/>
            <person name="Kawai H."/>
            <person name="Kimura K."/>
            <person name="Kloareg B."/>
            <person name="Kupper F.C."/>
            <person name="Lang D."/>
            <person name="Le Bail A."/>
            <person name="Leblanc C."/>
            <person name="Lerouge P."/>
            <person name="Lohr M."/>
            <person name="Lopez P.J."/>
            <person name="Martens C."/>
            <person name="Maumus F."/>
            <person name="Michel G."/>
            <person name="Miranda-Saavedra D."/>
            <person name="Morales J."/>
            <person name="Moreau H."/>
            <person name="Motomura T."/>
            <person name="Nagasato C."/>
            <person name="Napoli C.A."/>
            <person name="Nelson D.R."/>
            <person name="Nyvall-Collen P."/>
            <person name="Peters A.F."/>
            <person name="Pommier C."/>
            <person name="Potin P."/>
            <person name="Poulain J."/>
            <person name="Quesneville H."/>
            <person name="Read B."/>
            <person name="Rensing S.A."/>
            <person name="Ritter A."/>
            <person name="Rousvoal S."/>
            <person name="Samanta M."/>
            <person name="Samson G."/>
            <person name="Schroeder D.C."/>
            <person name="Segurens B."/>
            <person name="Strittmatter M."/>
            <person name="Tonon T."/>
            <person name="Tregear J.W."/>
            <person name="Valentin K."/>
            <person name="von Dassow P."/>
            <person name="Yamagishi T."/>
            <person name="Van de Peer Y."/>
            <person name="Wincker P."/>
        </authorList>
    </citation>
    <scope>NUCLEOTIDE SEQUENCE [LARGE SCALE GENOMIC DNA]</scope>
    <source>
        <strain evidence="8">Ec32 / CCAP1310/4</strain>
    </source>
</reference>
<dbReference type="AlphaFoldDB" id="D8LDE8"/>
<dbReference type="InterPro" id="IPR000748">
    <property type="entry name" value="PsdUridine_synth_RsuA/RluB/E/F"/>
</dbReference>
<dbReference type="Gene3D" id="3.10.290.10">
    <property type="entry name" value="RNA-binding S4 domain"/>
    <property type="match status" value="1"/>
</dbReference>
<feature type="compositionally biased region" description="Gly residues" evidence="5">
    <location>
        <begin position="37"/>
        <end position="55"/>
    </location>
</feature>
<evidence type="ECO:0000256" key="3">
    <source>
        <dbReference type="ARBA" id="ARBA00023235"/>
    </source>
</evidence>
<evidence type="ECO:0000256" key="1">
    <source>
        <dbReference type="ARBA" id="ARBA00008348"/>
    </source>
</evidence>
<dbReference type="InterPro" id="IPR042092">
    <property type="entry name" value="PsdUridine_s_RsuA/RluB/E/F_cat"/>
</dbReference>
<feature type="domain" description="RNA-binding S4" evidence="6">
    <location>
        <begin position="113"/>
        <end position="169"/>
    </location>
</feature>
<dbReference type="EMBL" id="FN647877">
    <property type="protein sequence ID" value="CBN74013.1"/>
    <property type="molecule type" value="Genomic_DNA"/>
</dbReference>
<sequence length="490" mass="51882">MPPCPPCRAMSASATVRGPDVVAGRLQSSDEADVRAAGGGEGQEEGAGGFHGLIGGVDDLLTTEAEDDDGGDVDQSATEAEPDDDDVDQSATATEPGDEEALQQPPTKDPSVMRLSRRIARSGIASRREAERMVEAGVVMVNGATVQTPALNVGPRDIVKVNVGLFQQPGNGTDCFTFVQGKVLERPESHTPKLWMVHKMRNELVTRHDPEGRPTVFDRLTKLKLPDTLMPVGRLDYNTEGLLLLTNDGDLARKMELPSSNIVRTYSVRVYGNITEEKLRAMRSGCTIDGVRYKGMFVRVEGGGGKGREGRNAWLTIECTEGKNRQIRKICKYLCLTVNRLARTRYGPFSLGKVRAGGVAAVEIPKAFMRRLEDGGGSPGGAGGGGSGSGSSRRRVGPGPGNGMRREMEAGGMKVSEVSSPGTGLSNTVGGGRDTGDRAGSSGGRHWGGGFRGAGRSWGEKGGPRIRKGVGAPMSRGDNSARPTAQQRAR</sequence>
<dbReference type="GO" id="GO:0006364">
    <property type="term" value="P:rRNA processing"/>
    <property type="evidence" value="ECO:0007669"/>
    <property type="project" value="UniProtKB-ARBA"/>
</dbReference>
<evidence type="ECO:0000259" key="6">
    <source>
        <dbReference type="SMART" id="SM00363"/>
    </source>
</evidence>
<dbReference type="Gene3D" id="3.30.70.1560">
    <property type="entry name" value="Alpha-L RNA-binding motif"/>
    <property type="match status" value="1"/>
</dbReference>
<dbReference type="Gene3D" id="3.30.70.580">
    <property type="entry name" value="Pseudouridine synthase I, catalytic domain, N-terminal subdomain"/>
    <property type="match status" value="1"/>
</dbReference>
<comment type="similarity">
    <text evidence="1">Belongs to the pseudouridine synthase RsuA family.</text>
</comment>
<dbReference type="GO" id="GO:0009982">
    <property type="term" value="F:pseudouridine synthase activity"/>
    <property type="evidence" value="ECO:0007669"/>
    <property type="project" value="InterPro"/>
</dbReference>
<dbReference type="InParanoid" id="D8LDE8"/>
<organism evidence="7 8">
    <name type="scientific">Ectocarpus siliculosus</name>
    <name type="common">Brown alga</name>
    <name type="synonym">Conferva siliculosa</name>
    <dbReference type="NCBI Taxonomy" id="2880"/>
    <lineage>
        <taxon>Eukaryota</taxon>
        <taxon>Sar</taxon>
        <taxon>Stramenopiles</taxon>
        <taxon>Ochrophyta</taxon>
        <taxon>PX clade</taxon>
        <taxon>Phaeophyceae</taxon>
        <taxon>Ectocarpales</taxon>
        <taxon>Ectocarpaceae</taxon>
        <taxon>Ectocarpus</taxon>
    </lineage>
</organism>
<dbReference type="PANTHER" id="PTHR47683:SF3">
    <property type="entry name" value="RIBOSOMAL LARGE SUBUNIT PSEUDOURIDINE SYNTHASE B"/>
    <property type="match status" value="1"/>
</dbReference>
<gene>
    <name evidence="7" type="primary">RPUS</name>
    <name evidence="7" type="ORF">Esi_0012_0023</name>
</gene>
<dbReference type="InterPro" id="IPR006145">
    <property type="entry name" value="PsdUridine_synth_RsuA/RluA"/>
</dbReference>
<dbReference type="Pfam" id="PF00849">
    <property type="entry name" value="PseudoU_synth_2"/>
    <property type="match status" value="1"/>
</dbReference>
<feature type="region of interest" description="Disordered" evidence="5">
    <location>
        <begin position="1"/>
        <end position="114"/>
    </location>
</feature>
<dbReference type="EMBL" id="FN649735">
    <property type="protein sequence ID" value="CBN74013.1"/>
    <property type="molecule type" value="Genomic_DNA"/>
</dbReference>
<feature type="region of interest" description="Disordered" evidence="5">
    <location>
        <begin position="372"/>
        <end position="490"/>
    </location>
</feature>
<dbReference type="GO" id="GO:0003723">
    <property type="term" value="F:RNA binding"/>
    <property type="evidence" value="ECO:0007669"/>
    <property type="project" value="UniProtKB-KW"/>
</dbReference>
<dbReference type="InterPro" id="IPR020103">
    <property type="entry name" value="PsdUridine_synth_cat_dom_sf"/>
</dbReference>
<feature type="compositionally biased region" description="Gly residues" evidence="5">
    <location>
        <begin position="441"/>
        <end position="453"/>
    </location>
</feature>
<keyword evidence="2 4" id="KW-0694">RNA-binding</keyword>
<dbReference type="PROSITE" id="PS01149">
    <property type="entry name" value="PSI_RSU"/>
    <property type="match status" value="1"/>
</dbReference>
<dbReference type="InterPro" id="IPR018496">
    <property type="entry name" value="PsdUridine_synth_RsuA/RluB_CS"/>
</dbReference>
<dbReference type="InterPro" id="IPR036986">
    <property type="entry name" value="S4_RNA-bd_sf"/>
</dbReference>
<dbReference type="Pfam" id="PF01479">
    <property type="entry name" value="S4"/>
    <property type="match status" value="1"/>
</dbReference>
<evidence type="ECO:0000256" key="2">
    <source>
        <dbReference type="ARBA" id="ARBA00022884"/>
    </source>
</evidence>
<feature type="compositionally biased region" description="Gly residues" evidence="5">
    <location>
        <begin position="375"/>
        <end position="389"/>
    </location>
</feature>
<feature type="compositionally biased region" description="Polar residues" evidence="5">
    <location>
        <begin position="477"/>
        <end position="490"/>
    </location>
</feature>
<evidence type="ECO:0000313" key="7">
    <source>
        <dbReference type="EMBL" id="CBN74013.1"/>
    </source>
</evidence>
<evidence type="ECO:0000256" key="5">
    <source>
        <dbReference type="SAM" id="MobiDB-lite"/>
    </source>
</evidence>
<keyword evidence="8" id="KW-1185">Reference proteome</keyword>
<dbReference type="GO" id="GO:0001522">
    <property type="term" value="P:pseudouridine synthesis"/>
    <property type="evidence" value="ECO:0007669"/>
    <property type="project" value="InterPro"/>
</dbReference>
<dbReference type="SUPFAM" id="SSF55120">
    <property type="entry name" value="Pseudouridine synthase"/>
    <property type="match status" value="1"/>
</dbReference>
<dbReference type="Proteomes" id="UP000002630">
    <property type="component" value="Linkage Group LG10"/>
</dbReference>
<dbReference type="NCBIfam" id="TIGR00093">
    <property type="entry name" value="pseudouridine synthase"/>
    <property type="match status" value="1"/>
</dbReference>
<dbReference type="SUPFAM" id="SSF55174">
    <property type="entry name" value="Alpha-L RNA-binding motif"/>
    <property type="match status" value="1"/>
</dbReference>
<dbReference type="OrthoDB" id="440619at2759"/>
<feature type="compositionally biased region" description="Polar residues" evidence="5">
    <location>
        <begin position="417"/>
        <end position="428"/>
    </location>
</feature>
<dbReference type="InterPro" id="IPR020094">
    <property type="entry name" value="TruA/RsuA/RluB/E/F_N"/>
</dbReference>
<dbReference type="PROSITE" id="PS50889">
    <property type="entry name" value="S4"/>
    <property type="match status" value="1"/>
</dbReference>
<dbReference type="InterPro" id="IPR050343">
    <property type="entry name" value="RsuA_PseudoU_synthase"/>
</dbReference>
<dbReference type="InterPro" id="IPR002942">
    <property type="entry name" value="S4_RNA-bd"/>
</dbReference>
<dbReference type="SMART" id="SM00363">
    <property type="entry name" value="S4"/>
    <property type="match status" value="1"/>
</dbReference>